<keyword evidence="1" id="KW-0472">Membrane</keyword>
<evidence type="ECO:0000256" key="1">
    <source>
        <dbReference type="SAM" id="Phobius"/>
    </source>
</evidence>
<feature type="transmembrane region" description="Helical" evidence="1">
    <location>
        <begin position="156"/>
        <end position="174"/>
    </location>
</feature>
<reference evidence="3" key="1">
    <citation type="journal article" date="2019" name="Int. J. Syst. Evol. Microbiol.">
        <title>The Global Catalogue of Microorganisms (GCM) 10K type strain sequencing project: providing services to taxonomists for standard genome sequencing and annotation.</title>
        <authorList>
            <consortium name="The Broad Institute Genomics Platform"/>
            <consortium name="The Broad Institute Genome Sequencing Center for Infectious Disease"/>
            <person name="Wu L."/>
            <person name="Ma J."/>
        </authorList>
    </citation>
    <scope>NUCLEOTIDE SEQUENCE [LARGE SCALE GENOMIC DNA]</scope>
    <source>
        <strain evidence="3">CGMCC 1.15923</strain>
    </source>
</reference>
<feature type="transmembrane region" description="Helical" evidence="1">
    <location>
        <begin position="115"/>
        <end position="136"/>
    </location>
</feature>
<accession>A0ABQ1IP87</accession>
<proteinExistence type="predicted"/>
<name>A0ABQ1IP87_9GAMM</name>
<gene>
    <name evidence="2" type="ORF">GCM10011502_19630</name>
</gene>
<keyword evidence="1" id="KW-0812">Transmembrane</keyword>
<evidence type="ECO:0000313" key="3">
    <source>
        <dbReference type="Proteomes" id="UP000646152"/>
    </source>
</evidence>
<keyword evidence="1" id="KW-1133">Transmembrane helix</keyword>
<sequence>MTVKQRQVFYIHGFDPRGASHYHRLYRSQAAQQAPVNGLHINVSARRRNSSHHHQWQLSTAHTQSQYHYLGWDDIVRQHWGKGWRQIISDFYCFFMLYIANGNVIKFAKASRQQLIAGLYPALYLLLGISVSGLLAYRGASIAYHSLPPSHALPSVAAYGLSLITAVLILLISLHGVKKVGSKLAVFWLQRIYAFSGKWAQGTIPELDTRSQQFAEHIIRAINNPENDEIVIIAHSVGTMMVIPTLAQVLSALPQTHLSNNKASNKPGNENFANQRVVLITLGQCIPLISFQPKATQFRAQLQQLGQDPRLTWLDYTAPTDGACFPLLDPITSCGLTKAPHAGPRLLSPRFFTLYHAARYKKLRRAWYTMHFLYLMATDKPGPYDFFAFTAGPKRVVDHINAPFREL</sequence>
<dbReference type="EMBL" id="BMKE01000015">
    <property type="protein sequence ID" value="GGB46335.1"/>
    <property type="molecule type" value="Genomic_DNA"/>
</dbReference>
<comment type="caution">
    <text evidence="2">The sequence shown here is derived from an EMBL/GenBank/DDBJ whole genome shotgun (WGS) entry which is preliminary data.</text>
</comment>
<organism evidence="2 3">
    <name type="scientific">Oceanisphaera marina</name>
    <dbReference type="NCBI Taxonomy" id="2017550"/>
    <lineage>
        <taxon>Bacteria</taxon>
        <taxon>Pseudomonadati</taxon>
        <taxon>Pseudomonadota</taxon>
        <taxon>Gammaproteobacteria</taxon>
        <taxon>Aeromonadales</taxon>
        <taxon>Aeromonadaceae</taxon>
        <taxon>Oceanisphaera</taxon>
    </lineage>
</organism>
<protein>
    <submittedName>
        <fullName evidence="2">Membrane protein</fullName>
    </submittedName>
</protein>
<dbReference type="RefSeq" id="WP_188629948.1">
    <property type="nucleotide sequence ID" value="NZ_BMKE01000015.1"/>
</dbReference>
<keyword evidence="3" id="KW-1185">Reference proteome</keyword>
<dbReference type="Proteomes" id="UP000646152">
    <property type="component" value="Unassembled WGS sequence"/>
</dbReference>
<evidence type="ECO:0000313" key="2">
    <source>
        <dbReference type="EMBL" id="GGB46335.1"/>
    </source>
</evidence>